<gene>
    <name evidence="7" type="ORF">ATL40_1303</name>
</gene>
<dbReference type="Proteomes" id="UP000224915">
    <property type="component" value="Unassembled WGS sequence"/>
</dbReference>
<feature type="transmembrane region" description="Helical" evidence="6">
    <location>
        <begin position="43"/>
        <end position="64"/>
    </location>
</feature>
<evidence type="ECO:0000256" key="5">
    <source>
        <dbReference type="ARBA" id="ARBA00023136"/>
    </source>
</evidence>
<dbReference type="NCBIfam" id="TIGR03718">
    <property type="entry name" value="R_switched_Alx"/>
    <property type="match status" value="1"/>
</dbReference>
<dbReference type="EMBL" id="PDJD01000001">
    <property type="protein sequence ID" value="PFG19734.1"/>
    <property type="molecule type" value="Genomic_DNA"/>
</dbReference>
<feature type="transmembrane region" description="Helical" evidence="6">
    <location>
        <begin position="135"/>
        <end position="153"/>
    </location>
</feature>
<reference evidence="7 8" key="1">
    <citation type="submission" date="2017-10" db="EMBL/GenBank/DDBJ databases">
        <title>Sequencing the genomes of 1000 actinobacteria strains.</title>
        <authorList>
            <person name="Klenk H.-P."/>
        </authorList>
    </citation>
    <scope>NUCLEOTIDE SEQUENCE [LARGE SCALE GENOMIC DNA]</scope>
    <source>
        <strain evidence="7 8">DSM 21801</strain>
    </source>
</reference>
<dbReference type="GO" id="GO:0016020">
    <property type="term" value="C:membrane"/>
    <property type="evidence" value="ECO:0007669"/>
    <property type="project" value="UniProtKB-SubCell"/>
</dbReference>
<dbReference type="AlphaFoldDB" id="A0A2A9CZ76"/>
<keyword evidence="5 6" id="KW-0472">Membrane</keyword>
<keyword evidence="8" id="KW-1185">Reference proteome</keyword>
<dbReference type="InterPro" id="IPR005496">
    <property type="entry name" value="Integral_membrane_TerC"/>
</dbReference>
<proteinExistence type="inferred from homology"/>
<evidence type="ECO:0000256" key="6">
    <source>
        <dbReference type="SAM" id="Phobius"/>
    </source>
</evidence>
<sequence>MLGTHELPLWFEVASLVVLAAILVIDLVVVGRRPHVPSFAESARWVAFYVGLALVFALLVLTVGGSAPAGEFLAGWLTEYSLSLDNLFVFALIMGSFAVPHLQQQRTLMIGILIALVLRAGLILVGAAIIERFSWVFYLFGVVLLVTAVKMVGGQNEEEYSENVLVRVVRRVMPVAPDYDGARLTTRIDGRRMVTPMLLVILALGTTDLLFALDSIPAIFGLTSDPFIVFSANIFALMGLRQLYFMLDGLMERLAYLSYGLAAVLAFIGVKLILEALHGNTVPFINGGQGVPWAPEIPTWLSLAVIIGFLAIAAVASLLWPPRVQDTQDTQDAEDASR</sequence>
<feature type="transmembrane region" description="Helical" evidence="6">
    <location>
        <begin position="197"/>
        <end position="220"/>
    </location>
</feature>
<organism evidence="7 8">
    <name type="scientific">Serinibacter salmoneus</name>
    <dbReference type="NCBI Taxonomy" id="556530"/>
    <lineage>
        <taxon>Bacteria</taxon>
        <taxon>Bacillati</taxon>
        <taxon>Actinomycetota</taxon>
        <taxon>Actinomycetes</taxon>
        <taxon>Micrococcales</taxon>
        <taxon>Beutenbergiaceae</taxon>
        <taxon>Serinibacter</taxon>
    </lineage>
</organism>
<comment type="caution">
    <text evidence="7">The sequence shown here is derived from an EMBL/GenBank/DDBJ whole genome shotgun (WGS) entry which is preliminary data.</text>
</comment>
<name>A0A2A9CZ76_9MICO</name>
<evidence type="ECO:0000256" key="3">
    <source>
        <dbReference type="ARBA" id="ARBA00022692"/>
    </source>
</evidence>
<evidence type="ECO:0000256" key="2">
    <source>
        <dbReference type="ARBA" id="ARBA00007511"/>
    </source>
</evidence>
<protein>
    <submittedName>
        <fullName evidence="7">Tellurite resistance protein TerC</fullName>
    </submittedName>
</protein>
<dbReference type="PANTHER" id="PTHR30238:SF0">
    <property type="entry name" value="THYLAKOID MEMBRANE PROTEIN TERC, CHLOROPLASTIC"/>
    <property type="match status" value="1"/>
</dbReference>
<evidence type="ECO:0000256" key="1">
    <source>
        <dbReference type="ARBA" id="ARBA00004141"/>
    </source>
</evidence>
<keyword evidence="4 6" id="KW-1133">Transmembrane helix</keyword>
<feature type="transmembrane region" description="Helical" evidence="6">
    <location>
        <begin position="226"/>
        <end position="244"/>
    </location>
</feature>
<accession>A0A2A9CZ76</accession>
<comment type="similarity">
    <text evidence="2">Belongs to the TerC family.</text>
</comment>
<dbReference type="Pfam" id="PF03741">
    <property type="entry name" value="TerC"/>
    <property type="match status" value="1"/>
</dbReference>
<feature type="transmembrane region" description="Helical" evidence="6">
    <location>
        <begin position="256"/>
        <end position="277"/>
    </location>
</feature>
<dbReference type="RefSeq" id="WP_245866838.1">
    <property type="nucleotide sequence ID" value="NZ_PDJD01000001.1"/>
</dbReference>
<dbReference type="InterPro" id="IPR022369">
    <property type="entry name" value="Integral_membrane_TerC_rswitch"/>
</dbReference>
<feature type="transmembrane region" description="Helical" evidence="6">
    <location>
        <begin position="84"/>
        <end position="102"/>
    </location>
</feature>
<feature type="transmembrane region" description="Helical" evidence="6">
    <location>
        <begin position="109"/>
        <end position="129"/>
    </location>
</feature>
<comment type="subcellular location">
    <subcellularLocation>
        <location evidence="1">Membrane</location>
        <topology evidence="1">Multi-pass membrane protein</topology>
    </subcellularLocation>
</comment>
<keyword evidence="3 6" id="KW-0812">Transmembrane</keyword>
<evidence type="ECO:0000256" key="4">
    <source>
        <dbReference type="ARBA" id="ARBA00022989"/>
    </source>
</evidence>
<feature type="transmembrane region" description="Helical" evidence="6">
    <location>
        <begin position="13"/>
        <end position="31"/>
    </location>
</feature>
<feature type="transmembrane region" description="Helical" evidence="6">
    <location>
        <begin position="297"/>
        <end position="320"/>
    </location>
</feature>
<dbReference type="PANTHER" id="PTHR30238">
    <property type="entry name" value="MEMBRANE BOUND PREDICTED REDOX MODULATOR"/>
    <property type="match status" value="1"/>
</dbReference>
<evidence type="ECO:0000313" key="7">
    <source>
        <dbReference type="EMBL" id="PFG19734.1"/>
    </source>
</evidence>
<evidence type="ECO:0000313" key="8">
    <source>
        <dbReference type="Proteomes" id="UP000224915"/>
    </source>
</evidence>